<dbReference type="AlphaFoldDB" id="A0A0C5V9M1"/>
<dbReference type="GO" id="GO:0009424">
    <property type="term" value="C:bacterial-type flagellum hook"/>
    <property type="evidence" value="ECO:0007669"/>
    <property type="project" value="InterPro"/>
</dbReference>
<dbReference type="SUPFAM" id="SSF64518">
    <property type="entry name" value="Phase 1 flagellin"/>
    <property type="match status" value="1"/>
</dbReference>
<keyword evidence="8" id="KW-0966">Cell projection</keyword>
<dbReference type="HOGENOM" id="CLU_024437_5_0_6"/>
<evidence type="ECO:0000256" key="2">
    <source>
        <dbReference type="ARBA" id="ARBA00004613"/>
    </source>
</evidence>
<comment type="similarity">
    <text evidence="3">Belongs to the bacterial flagellin family.</text>
</comment>
<keyword evidence="4" id="KW-0964">Secreted</keyword>
<keyword evidence="5" id="KW-0975">Bacterial flagellum</keyword>
<dbReference type="InterPro" id="IPR001492">
    <property type="entry name" value="Flagellin"/>
</dbReference>
<evidence type="ECO:0000259" key="7">
    <source>
        <dbReference type="Pfam" id="PF00700"/>
    </source>
</evidence>
<accession>A0A0C5V9M1</accession>
<evidence type="ECO:0000256" key="1">
    <source>
        <dbReference type="ARBA" id="ARBA00004365"/>
    </source>
</evidence>
<dbReference type="Pfam" id="PF00669">
    <property type="entry name" value="Flagellin_N"/>
    <property type="match status" value="1"/>
</dbReference>
<evidence type="ECO:0000256" key="3">
    <source>
        <dbReference type="ARBA" id="ARBA00005709"/>
    </source>
</evidence>
<keyword evidence="8" id="KW-0282">Flagellum</keyword>
<dbReference type="InterPro" id="IPR001029">
    <property type="entry name" value="Flagellin_N"/>
</dbReference>
<dbReference type="PANTHER" id="PTHR42792">
    <property type="entry name" value="FLAGELLIN"/>
    <property type="match status" value="1"/>
</dbReference>
<dbReference type="STRING" id="1445510.YC6258_04024"/>
<proteinExistence type="inferred from homology"/>
<dbReference type="Gene3D" id="1.20.1330.10">
    <property type="entry name" value="f41 fragment of flagellin, N-terminal domain"/>
    <property type="match status" value="2"/>
</dbReference>
<protein>
    <submittedName>
        <fullName evidence="8">Flagellin and related hook-associated protein</fullName>
    </submittedName>
</protein>
<dbReference type="EMBL" id="CP007142">
    <property type="protein sequence ID" value="AJQ96060.1"/>
    <property type="molecule type" value="Genomic_DNA"/>
</dbReference>
<gene>
    <name evidence="8" type="ORF">YC6258_04024</name>
</gene>
<evidence type="ECO:0000259" key="6">
    <source>
        <dbReference type="Pfam" id="PF00669"/>
    </source>
</evidence>
<keyword evidence="8" id="KW-0969">Cilium</keyword>
<feature type="domain" description="Flagellin C-terminal" evidence="7">
    <location>
        <begin position="332"/>
        <end position="415"/>
    </location>
</feature>
<dbReference type="GO" id="GO:0005198">
    <property type="term" value="F:structural molecule activity"/>
    <property type="evidence" value="ECO:0007669"/>
    <property type="project" value="InterPro"/>
</dbReference>
<organism evidence="8 9">
    <name type="scientific">Gynuella sunshinyii YC6258</name>
    <dbReference type="NCBI Taxonomy" id="1445510"/>
    <lineage>
        <taxon>Bacteria</taxon>
        <taxon>Pseudomonadati</taxon>
        <taxon>Pseudomonadota</taxon>
        <taxon>Gammaproteobacteria</taxon>
        <taxon>Oceanospirillales</taxon>
        <taxon>Saccharospirillaceae</taxon>
        <taxon>Gynuella</taxon>
    </lineage>
</organism>
<dbReference type="OrthoDB" id="9768249at2"/>
<dbReference type="InterPro" id="IPR013384">
    <property type="entry name" value="Flagell_FlgL"/>
</dbReference>
<dbReference type="KEGG" id="gsn:YC6258_04024"/>
<dbReference type="NCBIfam" id="TIGR02550">
    <property type="entry name" value="flagell_flgL"/>
    <property type="match status" value="1"/>
</dbReference>
<dbReference type="Proteomes" id="UP000032266">
    <property type="component" value="Chromosome"/>
</dbReference>
<keyword evidence="9" id="KW-1185">Reference proteome</keyword>
<dbReference type="Pfam" id="PF00700">
    <property type="entry name" value="Flagellin_C"/>
    <property type="match status" value="1"/>
</dbReference>
<evidence type="ECO:0000313" key="9">
    <source>
        <dbReference type="Proteomes" id="UP000032266"/>
    </source>
</evidence>
<evidence type="ECO:0000256" key="4">
    <source>
        <dbReference type="ARBA" id="ARBA00022525"/>
    </source>
</evidence>
<evidence type="ECO:0000313" key="8">
    <source>
        <dbReference type="EMBL" id="AJQ96060.1"/>
    </source>
</evidence>
<reference evidence="8 9" key="1">
    <citation type="submission" date="2014-01" db="EMBL/GenBank/DDBJ databases">
        <title>Full genme sequencing of cellulolytic bacterium Gynuella sunshinyii YC6258T gen. nov., sp. nov.</title>
        <authorList>
            <person name="Khan H."/>
            <person name="Chung E.J."/>
            <person name="Chung Y.R."/>
        </authorList>
    </citation>
    <scope>NUCLEOTIDE SEQUENCE [LARGE SCALE GENOMIC DNA]</scope>
    <source>
        <strain evidence="8 9">YC6258</strain>
    </source>
</reference>
<dbReference type="GO" id="GO:0005576">
    <property type="term" value="C:extracellular region"/>
    <property type="evidence" value="ECO:0007669"/>
    <property type="project" value="UniProtKB-SubCell"/>
</dbReference>
<feature type="domain" description="Flagellin N-terminal" evidence="6">
    <location>
        <begin position="5"/>
        <end position="141"/>
    </location>
</feature>
<dbReference type="InterPro" id="IPR046358">
    <property type="entry name" value="Flagellin_C"/>
</dbReference>
<comment type="subcellular location">
    <subcellularLocation>
        <location evidence="1">Bacterial flagellum</location>
    </subcellularLocation>
    <subcellularLocation>
        <location evidence="2">Secreted</location>
    </subcellularLocation>
</comment>
<dbReference type="PANTHER" id="PTHR42792:SF1">
    <property type="entry name" value="FLAGELLAR HOOK-ASSOCIATED PROTEIN 3"/>
    <property type="match status" value="1"/>
</dbReference>
<evidence type="ECO:0000256" key="5">
    <source>
        <dbReference type="ARBA" id="ARBA00023143"/>
    </source>
</evidence>
<dbReference type="PATRIC" id="fig|1445510.3.peg.3998"/>
<sequence length="416" mass="45127">MSYRVTTYYLYNNASTDMARLQSQINRSNEQISSGKSVLSPSDDPVASARILQLDNEINQANQYQKNITLVDSRLKQEEGVLQAVEEVIDRVRELAVKAGNSAVLTSSEREAIAVEVQERFEELVDLMNSKDGSGEYLFSGFAGDTEPFQQSAGGGIVYKGDEGQRMLQISSSSYVASSDSGKDAFVSIDSSVTSFFTSAGEANRGNATISSGFTLDQEALDAYYPEDVVIVFENPLDVSPAQSNFSVVRESDGRVIDGLEHIPFTNGDTIEVAGVQVQITGEPKAGDRFTIETSNKQALTTTIEKFNYALTEISDSAEYADAYASLIAETLDNLDNAIDNLSSVRAKVGARLNTTETTQNMHADNILAAQSIQSQLSDLDYAAAVSTLEMQTFVLEATQSAFVKISSLSLFNYIS</sequence>
<name>A0A0C5V9M1_9GAMM</name>
<dbReference type="GO" id="GO:0071973">
    <property type="term" value="P:bacterial-type flagellum-dependent cell motility"/>
    <property type="evidence" value="ECO:0007669"/>
    <property type="project" value="InterPro"/>
</dbReference>
<dbReference type="RefSeq" id="WP_052830397.1">
    <property type="nucleotide sequence ID" value="NZ_CP007142.1"/>
</dbReference>